<name>A0A2P6N8E4_9EUKA</name>
<dbReference type="EMBL" id="MDYQ01000157">
    <property type="protein sequence ID" value="PRP80219.1"/>
    <property type="molecule type" value="Genomic_DNA"/>
</dbReference>
<sequence length="70" mass="7609">MSPQKNRSSVDIRLHADPEVPVELPKSINPTKANGKLNGFCVGCVTNHSIHSLSLQPDLGYHSILASFIQ</sequence>
<comment type="caution">
    <text evidence="1">The sequence shown here is derived from an EMBL/GenBank/DDBJ whole genome shotgun (WGS) entry which is preliminary data.</text>
</comment>
<accession>A0A2P6N8E4</accession>
<proteinExistence type="predicted"/>
<evidence type="ECO:0000313" key="2">
    <source>
        <dbReference type="Proteomes" id="UP000241769"/>
    </source>
</evidence>
<protein>
    <submittedName>
        <fullName evidence="1">Uncharacterized protein</fullName>
    </submittedName>
</protein>
<gene>
    <name evidence="1" type="ORF">PROFUN_12105</name>
</gene>
<keyword evidence="2" id="KW-1185">Reference proteome</keyword>
<organism evidence="1 2">
    <name type="scientific">Planoprotostelium fungivorum</name>
    <dbReference type="NCBI Taxonomy" id="1890364"/>
    <lineage>
        <taxon>Eukaryota</taxon>
        <taxon>Amoebozoa</taxon>
        <taxon>Evosea</taxon>
        <taxon>Variosea</taxon>
        <taxon>Cavosteliida</taxon>
        <taxon>Cavosteliaceae</taxon>
        <taxon>Planoprotostelium</taxon>
    </lineage>
</organism>
<dbReference type="AlphaFoldDB" id="A0A2P6N8E4"/>
<evidence type="ECO:0000313" key="1">
    <source>
        <dbReference type="EMBL" id="PRP80219.1"/>
    </source>
</evidence>
<dbReference type="InParanoid" id="A0A2P6N8E4"/>
<dbReference type="Proteomes" id="UP000241769">
    <property type="component" value="Unassembled WGS sequence"/>
</dbReference>
<reference evidence="1 2" key="1">
    <citation type="journal article" date="2018" name="Genome Biol. Evol.">
        <title>Multiple Roots of Fruiting Body Formation in Amoebozoa.</title>
        <authorList>
            <person name="Hillmann F."/>
            <person name="Forbes G."/>
            <person name="Novohradska S."/>
            <person name="Ferling I."/>
            <person name="Riege K."/>
            <person name="Groth M."/>
            <person name="Westermann M."/>
            <person name="Marz M."/>
            <person name="Spaller T."/>
            <person name="Winckler T."/>
            <person name="Schaap P."/>
            <person name="Glockner G."/>
        </authorList>
    </citation>
    <scope>NUCLEOTIDE SEQUENCE [LARGE SCALE GENOMIC DNA]</scope>
    <source>
        <strain evidence="1 2">Jena</strain>
    </source>
</reference>